<evidence type="ECO:0000256" key="1">
    <source>
        <dbReference type="ARBA" id="ARBA00022649"/>
    </source>
</evidence>
<sequence length="88" mass="10277">MPKVFWTPKATKQLLKIDPKNRAAISSKAKDLSAFPDVEADIKKMAGMADTYRLRIGNYRLIFQWQKNQEPHIIEIQQVETRQSVYKN</sequence>
<gene>
    <name evidence="2" type="ORF">NCTC12227_00176</name>
</gene>
<dbReference type="Gene3D" id="3.30.2310.20">
    <property type="entry name" value="RelE-like"/>
    <property type="match status" value="1"/>
</dbReference>
<dbReference type="InterPro" id="IPR035093">
    <property type="entry name" value="RelE/ParE_toxin_dom_sf"/>
</dbReference>
<dbReference type="EMBL" id="LR134516">
    <property type="protein sequence ID" value="VEJ20469.1"/>
    <property type="molecule type" value="Genomic_DNA"/>
</dbReference>
<keyword evidence="1" id="KW-1277">Toxin-antitoxin system</keyword>
<protein>
    <submittedName>
        <fullName evidence="2">Uncharacterized protein</fullName>
    </submittedName>
</protein>
<dbReference type="Proteomes" id="UP000268229">
    <property type="component" value="Chromosome"/>
</dbReference>
<reference evidence="2 3" key="1">
    <citation type="submission" date="2018-12" db="EMBL/GenBank/DDBJ databases">
        <authorList>
            <consortium name="Pathogen Informatics"/>
        </authorList>
    </citation>
    <scope>NUCLEOTIDE SEQUENCE [LARGE SCALE GENOMIC DNA]</scope>
    <source>
        <strain evidence="2 3">NCTC12227</strain>
    </source>
</reference>
<dbReference type="PANTHER" id="PTHR38813">
    <property type="match status" value="1"/>
</dbReference>
<dbReference type="InterPro" id="IPR052747">
    <property type="entry name" value="TA_system_RelE_toxin"/>
</dbReference>
<dbReference type="KEGG" id="nani:NCTC12227_00176"/>
<name>A0A3S5BPH3_9NEIS</name>
<evidence type="ECO:0000313" key="2">
    <source>
        <dbReference type="EMBL" id="VEJ20469.1"/>
    </source>
</evidence>
<keyword evidence="3" id="KW-1185">Reference proteome</keyword>
<dbReference type="RefSeq" id="WP_085364442.1">
    <property type="nucleotide sequence ID" value="NZ_LR134516.1"/>
</dbReference>
<dbReference type="OrthoDB" id="5570653at2"/>
<dbReference type="InterPro" id="IPR007712">
    <property type="entry name" value="RelE/ParE_toxin"/>
</dbReference>
<dbReference type="PANTHER" id="PTHR38813:SF1">
    <property type="entry name" value="TOXIN RELE1-RELATED"/>
    <property type="match status" value="1"/>
</dbReference>
<dbReference type="SUPFAM" id="SSF143011">
    <property type="entry name" value="RelE-like"/>
    <property type="match status" value="1"/>
</dbReference>
<proteinExistence type="predicted"/>
<accession>A0A3S5BPH3</accession>
<organism evidence="2 3">
    <name type="scientific">Neisseria animaloris</name>
    <dbReference type="NCBI Taxonomy" id="326522"/>
    <lineage>
        <taxon>Bacteria</taxon>
        <taxon>Pseudomonadati</taxon>
        <taxon>Pseudomonadota</taxon>
        <taxon>Betaproteobacteria</taxon>
        <taxon>Neisseriales</taxon>
        <taxon>Neisseriaceae</taxon>
        <taxon>Neisseria</taxon>
    </lineage>
</organism>
<dbReference type="Pfam" id="PF05016">
    <property type="entry name" value="ParE_toxin"/>
    <property type="match status" value="1"/>
</dbReference>
<evidence type="ECO:0000313" key="3">
    <source>
        <dbReference type="Proteomes" id="UP000268229"/>
    </source>
</evidence>
<dbReference type="AlphaFoldDB" id="A0A3S5BPH3"/>